<evidence type="ECO:0000259" key="1">
    <source>
        <dbReference type="Pfam" id="PF07238"/>
    </source>
</evidence>
<dbReference type="GO" id="GO:0035438">
    <property type="term" value="F:cyclic-di-GMP binding"/>
    <property type="evidence" value="ECO:0007669"/>
    <property type="project" value="InterPro"/>
</dbReference>
<dbReference type="SUPFAM" id="SSF141371">
    <property type="entry name" value="PilZ domain-like"/>
    <property type="match status" value="1"/>
</dbReference>
<sequence length="111" mass="12309">MQKFEYRSPRFPVDLPVHLTVQSATVTGRCREISKEGMKLELPKPMAAGSRGTVSMIYQDQTLEVSVRVAHAGNMHGLKFLYESDKERLAVARLVSALATPQNRLGPVLLS</sequence>
<dbReference type="AlphaFoldDB" id="A0A841JV04"/>
<gene>
    <name evidence="2" type="ORF">HNQ77_002946</name>
</gene>
<proteinExistence type="predicted"/>
<dbReference type="Pfam" id="PF07238">
    <property type="entry name" value="PilZ"/>
    <property type="match status" value="1"/>
</dbReference>
<organism evidence="2 3">
    <name type="scientific">Silvibacterium bohemicum</name>
    <dbReference type="NCBI Taxonomy" id="1577686"/>
    <lineage>
        <taxon>Bacteria</taxon>
        <taxon>Pseudomonadati</taxon>
        <taxon>Acidobacteriota</taxon>
        <taxon>Terriglobia</taxon>
        <taxon>Terriglobales</taxon>
        <taxon>Acidobacteriaceae</taxon>
        <taxon>Silvibacterium</taxon>
    </lineage>
</organism>
<reference evidence="2 3" key="1">
    <citation type="submission" date="2020-08" db="EMBL/GenBank/DDBJ databases">
        <title>Genomic Encyclopedia of Type Strains, Phase IV (KMG-IV): sequencing the most valuable type-strain genomes for metagenomic binning, comparative biology and taxonomic classification.</title>
        <authorList>
            <person name="Goeker M."/>
        </authorList>
    </citation>
    <scope>NUCLEOTIDE SEQUENCE [LARGE SCALE GENOMIC DNA]</scope>
    <source>
        <strain evidence="2 3">DSM 103733</strain>
    </source>
</reference>
<name>A0A841JV04_9BACT</name>
<dbReference type="Gene3D" id="2.40.10.220">
    <property type="entry name" value="predicted glycosyltransferase like domains"/>
    <property type="match status" value="1"/>
</dbReference>
<comment type="caution">
    <text evidence="2">The sequence shown here is derived from an EMBL/GenBank/DDBJ whole genome shotgun (WGS) entry which is preliminary data.</text>
</comment>
<dbReference type="InterPro" id="IPR009875">
    <property type="entry name" value="PilZ_domain"/>
</dbReference>
<feature type="domain" description="PilZ" evidence="1">
    <location>
        <begin position="7"/>
        <end position="95"/>
    </location>
</feature>
<accession>A0A841JV04</accession>
<dbReference type="EMBL" id="JACHEK010000005">
    <property type="protein sequence ID" value="MBB6144990.1"/>
    <property type="molecule type" value="Genomic_DNA"/>
</dbReference>
<protein>
    <recommendedName>
        <fullName evidence="1">PilZ domain-containing protein</fullName>
    </recommendedName>
</protein>
<evidence type="ECO:0000313" key="3">
    <source>
        <dbReference type="Proteomes" id="UP000538666"/>
    </source>
</evidence>
<keyword evidence="3" id="KW-1185">Reference proteome</keyword>
<dbReference type="OrthoDB" id="129859at2"/>
<dbReference type="RefSeq" id="WP_050059474.1">
    <property type="nucleotide sequence ID" value="NZ_JACHEK010000005.1"/>
</dbReference>
<evidence type="ECO:0000313" key="2">
    <source>
        <dbReference type="EMBL" id="MBB6144990.1"/>
    </source>
</evidence>
<dbReference type="Proteomes" id="UP000538666">
    <property type="component" value="Unassembled WGS sequence"/>
</dbReference>